<gene>
    <name evidence="2" type="ORF">METZ01_LOCUS343824</name>
</gene>
<keyword evidence="1" id="KW-0677">Repeat</keyword>
<dbReference type="InterPro" id="IPR003409">
    <property type="entry name" value="MORN"/>
</dbReference>
<dbReference type="AlphaFoldDB" id="A0A382R1A7"/>
<dbReference type="PANTHER" id="PTHR23084">
    <property type="entry name" value="PHOSPHATIDYLINOSITOL-4-PHOSPHATE 5-KINASE RELATED"/>
    <property type="match status" value="1"/>
</dbReference>
<dbReference type="SMART" id="SM00698">
    <property type="entry name" value="MORN"/>
    <property type="match status" value="3"/>
</dbReference>
<dbReference type="EMBL" id="UINC01118085">
    <property type="protein sequence ID" value="SVC90970.1"/>
    <property type="molecule type" value="Genomic_DNA"/>
</dbReference>
<name>A0A382R1A7_9ZZZZ</name>
<dbReference type="PANTHER" id="PTHR23084:SF263">
    <property type="entry name" value="MORN REPEAT-CONTAINING PROTEIN 1"/>
    <property type="match status" value="1"/>
</dbReference>
<dbReference type="Gene3D" id="2.20.110.10">
    <property type="entry name" value="Histone H3 K4-specific methyltransferase SET7/9 N-terminal domain"/>
    <property type="match status" value="1"/>
</dbReference>
<protein>
    <recommendedName>
        <fullName evidence="3">MORN repeat-containing protein</fullName>
    </recommendedName>
</protein>
<evidence type="ECO:0000313" key="2">
    <source>
        <dbReference type="EMBL" id="SVC90970.1"/>
    </source>
</evidence>
<dbReference type="Pfam" id="PF02493">
    <property type="entry name" value="MORN"/>
    <property type="match status" value="2"/>
</dbReference>
<accession>A0A382R1A7</accession>
<proteinExistence type="predicted"/>
<organism evidence="2">
    <name type="scientific">marine metagenome</name>
    <dbReference type="NCBI Taxonomy" id="408172"/>
    <lineage>
        <taxon>unclassified sequences</taxon>
        <taxon>metagenomes</taxon>
        <taxon>ecological metagenomes</taxon>
    </lineage>
</organism>
<evidence type="ECO:0000256" key="1">
    <source>
        <dbReference type="ARBA" id="ARBA00022737"/>
    </source>
</evidence>
<dbReference type="SUPFAM" id="SSF82185">
    <property type="entry name" value="Histone H3 K4-specific methyltransferase SET7/9 N-terminal domain"/>
    <property type="match status" value="1"/>
</dbReference>
<reference evidence="2" key="1">
    <citation type="submission" date="2018-05" db="EMBL/GenBank/DDBJ databases">
        <authorList>
            <person name="Lanie J.A."/>
            <person name="Ng W.-L."/>
            <person name="Kazmierczak K.M."/>
            <person name="Andrzejewski T.M."/>
            <person name="Davidsen T.M."/>
            <person name="Wayne K.J."/>
            <person name="Tettelin H."/>
            <person name="Glass J.I."/>
            <person name="Rusch D."/>
            <person name="Podicherti R."/>
            <person name="Tsui H.-C.T."/>
            <person name="Winkler M.E."/>
        </authorList>
    </citation>
    <scope>NUCLEOTIDE SEQUENCE</scope>
</reference>
<sequence length="229" mass="26494">VKHLLIILSLILLSFPLFGQENGVLYQYETSTGIKWKTFGNEKVQPKYEGEIKNGDMWFILHGLGVITFPYDGKSVVGEWKEGKEWNTKHRKRDGTLIGKFENGEWIESGWEMYFGIRSGELRYYNEKWDGGESEDNKDFGKYEGEIKNGLPNGQGKITYHNPFDGEPDGFYEGEWKDGKKHGQGTFTWSHGDNYVGEYKDGEEWNGKVYDKDGNTSYEKVNGEIYFKE</sequence>
<feature type="non-terminal residue" evidence="2">
    <location>
        <position position="1"/>
    </location>
</feature>
<evidence type="ECO:0008006" key="3">
    <source>
        <dbReference type="Google" id="ProtNLM"/>
    </source>
</evidence>